<comment type="caution">
    <text evidence="2">The sequence shown here is derived from an EMBL/GenBank/DDBJ whole genome shotgun (WGS) entry which is preliminary data.</text>
</comment>
<dbReference type="InterPro" id="IPR036388">
    <property type="entry name" value="WH-like_DNA-bd_sf"/>
</dbReference>
<reference evidence="2" key="1">
    <citation type="journal article" date="2020" name="mSystems">
        <title>Genome- and Community-Level Interaction Insights into Carbon Utilization and Element Cycling Functions of Hydrothermarchaeota in Hydrothermal Sediment.</title>
        <authorList>
            <person name="Zhou Z."/>
            <person name="Liu Y."/>
            <person name="Xu W."/>
            <person name="Pan J."/>
            <person name="Luo Z.H."/>
            <person name="Li M."/>
        </authorList>
    </citation>
    <scope>NUCLEOTIDE SEQUENCE [LARGE SCALE GENOMIC DNA]</scope>
    <source>
        <strain evidence="2">SpSt-123</strain>
    </source>
</reference>
<organism evidence="2">
    <name type="scientific">Fervidicoccus fontis</name>
    <dbReference type="NCBI Taxonomy" id="683846"/>
    <lineage>
        <taxon>Archaea</taxon>
        <taxon>Thermoproteota</taxon>
        <taxon>Thermoprotei</taxon>
        <taxon>Fervidicoccales</taxon>
        <taxon>Fervidicoccaceae</taxon>
        <taxon>Fervidicoccus</taxon>
    </lineage>
</organism>
<dbReference type="Pfam" id="PF01638">
    <property type="entry name" value="HxlR"/>
    <property type="match status" value="1"/>
</dbReference>
<dbReference type="SUPFAM" id="SSF46785">
    <property type="entry name" value="Winged helix' DNA-binding domain"/>
    <property type="match status" value="1"/>
</dbReference>
<accession>A0A7C1E5A0</accession>
<dbReference type="InterPro" id="IPR000835">
    <property type="entry name" value="HTH_MarR-typ"/>
</dbReference>
<evidence type="ECO:0000259" key="1">
    <source>
        <dbReference type="SMART" id="SM00347"/>
    </source>
</evidence>
<proteinExistence type="predicted"/>
<dbReference type="SMART" id="SM00347">
    <property type="entry name" value="HTH_MARR"/>
    <property type="match status" value="1"/>
</dbReference>
<protein>
    <recommendedName>
        <fullName evidence="1">HTH marR-type domain-containing protein</fullName>
    </recommendedName>
</protein>
<dbReference type="InterPro" id="IPR002577">
    <property type="entry name" value="HTH_HxlR"/>
</dbReference>
<evidence type="ECO:0000313" key="2">
    <source>
        <dbReference type="EMBL" id="HDS11094.1"/>
    </source>
</evidence>
<feature type="domain" description="HTH marR-type" evidence="1">
    <location>
        <begin position="5"/>
        <end position="114"/>
    </location>
</feature>
<dbReference type="Gene3D" id="1.10.10.10">
    <property type="entry name" value="Winged helix-like DNA-binding domain superfamily/Winged helix DNA-binding domain"/>
    <property type="match status" value="1"/>
</dbReference>
<dbReference type="EMBL" id="DSDY01000171">
    <property type="protein sequence ID" value="HDS11094.1"/>
    <property type="molecule type" value="Genomic_DNA"/>
</dbReference>
<dbReference type="GO" id="GO:0003700">
    <property type="term" value="F:DNA-binding transcription factor activity"/>
    <property type="evidence" value="ECO:0007669"/>
    <property type="project" value="InterPro"/>
</dbReference>
<dbReference type="InterPro" id="IPR036390">
    <property type="entry name" value="WH_DNA-bd_sf"/>
</dbReference>
<name>A0A7C1E5A0_9CREN</name>
<gene>
    <name evidence="2" type="ORF">ENO04_05745</name>
</gene>
<dbReference type="AlphaFoldDB" id="A0A7C1E5A0"/>
<sequence>MADANEFPELLLNKKQILILRILRSFYSDKDEVEMVTAKDIYDLLSGSISLSYITRVLKQLEKLGLVESEEEHVDGEKIKYYSLTEHGAAIVDALEKLALEIKRLNEAILKKVRFKVIKSGSGYKITFE</sequence>